<dbReference type="InterPro" id="IPR049012">
    <property type="entry name" value="Mutator_transp_dom"/>
</dbReference>
<dbReference type="OrthoDB" id="10059293at2759"/>
<protein>
    <recommendedName>
        <fullName evidence="3">Mutator-like transposase domain-containing protein</fullName>
    </recommendedName>
</protein>
<keyword evidence="5" id="KW-1185">Reference proteome</keyword>
<feature type="region of interest" description="Disordered" evidence="2">
    <location>
        <begin position="678"/>
        <end position="711"/>
    </location>
</feature>
<feature type="compositionally biased region" description="Basic and acidic residues" evidence="2">
    <location>
        <begin position="1"/>
        <end position="10"/>
    </location>
</feature>
<feature type="compositionally biased region" description="Basic residues" evidence="2">
    <location>
        <begin position="11"/>
        <end position="23"/>
    </location>
</feature>
<feature type="region of interest" description="Disordered" evidence="2">
    <location>
        <begin position="1"/>
        <end position="23"/>
    </location>
</feature>
<dbReference type="EMBL" id="CACRXK020000561">
    <property type="protein sequence ID" value="CAB3982982.1"/>
    <property type="molecule type" value="Genomic_DNA"/>
</dbReference>
<comment type="caution">
    <text evidence="4">The sequence shown here is derived from an EMBL/GenBank/DDBJ whole genome shotgun (WGS) entry which is preliminary data.</text>
</comment>
<dbReference type="PANTHER" id="PTHR33309:SF3">
    <property type="entry name" value="CCHC-TYPE DOMAIN-CONTAINING PROTEIN"/>
    <property type="match status" value="1"/>
</dbReference>
<sequence length="711" mass="80182">MPKGSKEGIKRSAKRKSQKKPYFKGKRFSAMCEDGDHVVKENRAYEIVDGDEEQNDIISTSARKLENASKTKTFIQEPQTPEFKVKVHTRNSFTNLPEQEGYRVVFIENIRKTVESMHKCKNGKIVSCEDTSKRAGLSSTYYFECTECKQRVDMDTSKTVEGKGRSFDVNRRTNFAMGELGLGREALATICEILNMPPPVSDSAYQKHNRSVNLASKKVLDEKLSEAGHRVRASLDKDGTELLDIAVSFDGTWSKRGFTANYGVGIVISADTGEVLDYVVLSKVCEVCKAAEKLKSNPVKYEQWKNEHVASGLCQKNFGGSSPAMEKEAAKILWNRSVEKHQFRYIDMVCDGDSKAYGEVWDTYGVCKTCAKYENMDKQSLEYKNWLKSKNYATWENDHHNGKTKCSRVNKLDCVGHVQKRMGKNLIALTGKTKLADGKTVGGKAGRLTRPTIDKLQKYYGNAIRSSVDKKAKTSQEIDKAVKRMQGAIKGVLYHSVKIVDGKKRHQYCLQGKSSWCSYQRDKANGSDPAFENKPHHLDPVFLEFLTPLFDRLSDTKLLKRCLPGLSQNANESVNSLVWNRCPKHRNRGLSSVETAAASAVMQFNVGATARHDVMREMEIPAGCFTEAGSERKNNKRVKQANTRAQKRFKEARQKIRQAKLVEEARLKAREGITYESAAFNEDNIQGSRKRKRQTGKETGKKGKSKLTRKK</sequence>
<reference evidence="4" key="1">
    <citation type="submission" date="2020-04" db="EMBL/GenBank/DDBJ databases">
        <authorList>
            <person name="Alioto T."/>
            <person name="Alioto T."/>
            <person name="Gomez Garrido J."/>
        </authorList>
    </citation>
    <scope>NUCLEOTIDE SEQUENCE</scope>
    <source>
        <strain evidence="4">A484AB</strain>
    </source>
</reference>
<feature type="compositionally biased region" description="Basic residues" evidence="2">
    <location>
        <begin position="702"/>
        <end position="711"/>
    </location>
</feature>
<dbReference type="PANTHER" id="PTHR33309">
    <property type="entry name" value="KERATIN, ULTRA HIGH-SULFUR MATRIX PROTEIN-LIKE"/>
    <property type="match status" value="1"/>
</dbReference>
<dbReference type="Proteomes" id="UP001152795">
    <property type="component" value="Unassembled WGS sequence"/>
</dbReference>
<evidence type="ECO:0000256" key="2">
    <source>
        <dbReference type="SAM" id="MobiDB-lite"/>
    </source>
</evidence>
<gene>
    <name evidence="4" type="ORF">PACLA_8A071696</name>
</gene>
<evidence type="ECO:0000313" key="4">
    <source>
        <dbReference type="EMBL" id="CAB3982982.1"/>
    </source>
</evidence>
<feature type="coiled-coil region" evidence="1">
    <location>
        <begin position="635"/>
        <end position="662"/>
    </location>
</feature>
<keyword evidence="1" id="KW-0175">Coiled coil</keyword>
<feature type="domain" description="Mutator-like transposase" evidence="3">
    <location>
        <begin position="408"/>
        <end position="517"/>
    </location>
</feature>
<evidence type="ECO:0000259" key="3">
    <source>
        <dbReference type="Pfam" id="PF20700"/>
    </source>
</evidence>
<accession>A0A6S7G2N3</accession>
<dbReference type="Pfam" id="PF20700">
    <property type="entry name" value="Mutator"/>
    <property type="match status" value="2"/>
</dbReference>
<evidence type="ECO:0000313" key="5">
    <source>
        <dbReference type="Proteomes" id="UP001152795"/>
    </source>
</evidence>
<evidence type="ECO:0000256" key="1">
    <source>
        <dbReference type="SAM" id="Coils"/>
    </source>
</evidence>
<organism evidence="4 5">
    <name type="scientific">Paramuricea clavata</name>
    <name type="common">Red gorgonian</name>
    <name type="synonym">Violescent sea-whip</name>
    <dbReference type="NCBI Taxonomy" id="317549"/>
    <lineage>
        <taxon>Eukaryota</taxon>
        <taxon>Metazoa</taxon>
        <taxon>Cnidaria</taxon>
        <taxon>Anthozoa</taxon>
        <taxon>Octocorallia</taxon>
        <taxon>Malacalcyonacea</taxon>
        <taxon>Plexauridae</taxon>
        <taxon>Paramuricea</taxon>
    </lineage>
</organism>
<proteinExistence type="predicted"/>
<dbReference type="AlphaFoldDB" id="A0A6S7G2N3"/>
<name>A0A6S7G2N3_PARCT</name>
<feature type="domain" description="Mutator-like transposase" evidence="3">
    <location>
        <begin position="101"/>
        <end position="361"/>
    </location>
</feature>